<evidence type="ECO:0000313" key="17">
    <source>
        <dbReference type="EMBL" id="KAK8384922.1"/>
    </source>
</evidence>
<keyword evidence="6 13" id="KW-1133">Transmembrane helix</keyword>
<evidence type="ECO:0000256" key="12">
    <source>
        <dbReference type="ARBA" id="ARBA00023303"/>
    </source>
</evidence>
<dbReference type="PANTHER" id="PTHR42643">
    <property type="entry name" value="IONOTROPIC RECEPTOR 20A-RELATED"/>
    <property type="match status" value="1"/>
</dbReference>
<keyword evidence="9" id="KW-0675">Receptor</keyword>
<reference evidence="17 18" key="1">
    <citation type="submission" date="2023-03" db="EMBL/GenBank/DDBJ databases">
        <title>High-quality genome of Scylla paramamosain provides insights in environmental adaptation.</title>
        <authorList>
            <person name="Zhang L."/>
        </authorList>
    </citation>
    <scope>NUCLEOTIDE SEQUENCE [LARGE SCALE GENOMIC DNA]</scope>
    <source>
        <strain evidence="17">LZ_2023a</strain>
        <tissue evidence="17">Muscle</tissue>
    </source>
</reference>
<organism evidence="17 18">
    <name type="scientific">Scylla paramamosain</name>
    <name type="common">Mud crab</name>
    <dbReference type="NCBI Taxonomy" id="85552"/>
    <lineage>
        <taxon>Eukaryota</taxon>
        <taxon>Metazoa</taxon>
        <taxon>Ecdysozoa</taxon>
        <taxon>Arthropoda</taxon>
        <taxon>Crustacea</taxon>
        <taxon>Multicrustacea</taxon>
        <taxon>Malacostraca</taxon>
        <taxon>Eumalacostraca</taxon>
        <taxon>Eucarida</taxon>
        <taxon>Decapoda</taxon>
        <taxon>Pleocyemata</taxon>
        <taxon>Brachyura</taxon>
        <taxon>Eubrachyura</taxon>
        <taxon>Portunoidea</taxon>
        <taxon>Portunidae</taxon>
        <taxon>Portuninae</taxon>
        <taxon>Scylla</taxon>
    </lineage>
</organism>
<dbReference type="GO" id="GO:0005886">
    <property type="term" value="C:plasma membrane"/>
    <property type="evidence" value="ECO:0007669"/>
    <property type="project" value="UniProtKB-SubCell"/>
</dbReference>
<evidence type="ECO:0000256" key="7">
    <source>
        <dbReference type="ARBA" id="ARBA00023065"/>
    </source>
</evidence>
<keyword evidence="8 13" id="KW-0472">Membrane</keyword>
<feature type="domain" description="Ionotropic glutamate receptor C-terminal" evidence="15">
    <location>
        <begin position="328"/>
        <end position="456"/>
    </location>
</feature>
<evidence type="ECO:0000256" key="2">
    <source>
        <dbReference type="ARBA" id="ARBA00008685"/>
    </source>
</evidence>
<dbReference type="Pfam" id="PF10613">
    <property type="entry name" value="Lig_chan-Glu_bd"/>
    <property type="match status" value="1"/>
</dbReference>
<dbReference type="PANTHER" id="PTHR42643:SF24">
    <property type="entry name" value="IONOTROPIC RECEPTOR 60A"/>
    <property type="match status" value="1"/>
</dbReference>
<dbReference type="EMBL" id="JARAKH010000034">
    <property type="protein sequence ID" value="KAK8384922.1"/>
    <property type="molecule type" value="Genomic_DNA"/>
</dbReference>
<keyword evidence="7" id="KW-0406">Ion transport</keyword>
<feature type="signal peptide" evidence="14">
    <location>
        <begin position="1"/>
        <end position="17"/>
    </location>
</feature>
<dbReference type="Proteomes" id="UP001487740">
    <property type="component" value="Unassembled WGS sequence"/>
</dbReference>
<evidence type="ECO:0000259" key="15">
    <source>
        <dbReference type="Pfam" id="PF00060"/>
    </source>
</evidence>
<comment type="caution">
    <text evidence="17">The sequence shown here is derived from an EMBL/GenBank/DDBJ whole genome shotgun (WGS) entry which is preliminary data.</text>
</comment>
<dbReference type="GO" id="GO:0015276">
    <property type="term" value="F:ligand-gated monoatomic ion channel activity"/>
    <property type="evidence" value="ECO:0007669"/>
    <property type="project" value="InterPro"/>
</dbReference>
<comment type="similarity">
    <text evidence="2">Belongs to the glutamate-gated ion channel (TC 1.A.10.1) family.</text>
</comment>
<keyword evidence="11" id="KW-1071">Ligand-gated ion channel</keyword>
<dbReference type="Pfam" id="PF00060">
    <property type="entry name" value="Lig_chan"/>
    <property type="match status" value="1"/>
</dbReference>
<evidence type="ECO:0000256" key="13">
    <source>
        <dbReference type="SAM" id="Phobius"/>
    </source>
</evidence>
<evidence type="ECO:0000256" key="9">
    <source>
        <dbReference type="ARBA" id="ARBA00023170"/>
    </source>
</evidence>
<keyword evidence="4" id="KW-1003">Cell membrane</keyword>
<keyword evidence="12" id="KW-0407">Ion channel</keyword>
<keyword evidence="10" id="KW-0325">Glycoprotein</keyword>
<dbReference type="GO" id="GO:0050906">
    <property type="term" value="P:detection of stimulus involved in sensory perception"/>
    <property type="evidence" value="ECO:0007669"/>
    <property type="project" value="UniProtKB-ARBA"/>
</dbReference>
<comment type="subcellular location">
    <subcellularLocation>
        <location evidence="1">Cell membrane</location>
        <topology evidence="1">Multi-pass membrane protein</topology>
    </subcellularLocation>
</comment>
<evidence type="ECO:0000256" key="3">
    <source>
        <dbReference type="ARBA" id="ARBA00022448"/>
    </source>
</evidence>
<gene>
    <name evidence="17" type="ORF">O3P69_014469</name>
</gene>
<dbReference type="AlphaFoldDB" id="A0AAW0TEH4"/>
<dbReference type="Gene3D" id="1.10.287.70">
    <property type="match status" value="1"/>
</dbReference>
<evidence type="ECO:0000256" key="8">
    <source>
        <dbReference type="ARBA" id="ARBA00023136"/>
    </source>
</evidence>
<evidence type="ECO:0000256" key="5">
    <source>
        <dbReference type="ARBA" id="ARBA00022692"/>
    </source>
</evidence>
<dbReference type="Gene3D" id="3.40.190.10">
    <property type="entry name" value="Periplasmic binding protein-like II"/>
    <property type="match status" value="1"/>
</dbReference>
<dbReference type="InterPro" id="IPR019594">
    <property type="entry name" value="Glu/Gly-bd"/>
</dbReference>
<evidence type="ECO:0000256" key="11">
    <source>
        <dbReference type="ARBA" id="ARBA00023286"/>
    </source>
</evidence>
<protein>
    <recommendedName>
        <fullName evidence="19">Variant Ionotropic Glutamate Receptor</fullName>
    </recommendedName>
</protein>
<keyword evidence="18" id="KW-1185">Reference proteome</keyword>
<dbReference type="InterPro" id="IPR001320">
    <property type="entry name" value="Iontro_rcpt_C"/>
</dbReference>
<evidence type="ECO:0000256" key="1">
    <source>
        <dbReference type="ARBA" id="ARBA00004651"/>
    </source>
</evidence>
<evidence type="ECO:0000256" key="10">
    <source>
        <dbReference type="ARBA" id="ARBA00023180"/>
    </source>
</evidence>
<evidence type="ECO:0008006" key="19">
    <source>
        <dbReference type="Google" id="ProtNLM"/>
    </source>
</evidence>
<evidence type="ECO:0000256" key="6">
    <source>
        <dbReference type="ARBA" id="ARBA00022989"/>
    </source>
</evidence>
<sequence>MVAVALLTWLFFLNTQSLRSAALLRQSSVHSRTRVSLFSIAIESTAPEALAAVQDVWASQRQHQCPALLLSDNPSQVALTFVKEAEEKLSPRGIVVFLVTPQHRQGNGTLVYLRAMVDKVRQMGGVWHCLLVVVVSDDPAFLSAFAHLSLRRHALRWSTRILVLTRLPLGHLDGLHGILSNRNAMLLLAHRGQKTRYRYVLSPDRTFGTKIPDGSWTGMMGMVVREEVHFAAGPFMLSPERAAAGDYTVAVWNGDVRIVSGLGGLQIDPWGFMLPFTPLVWEGALTALLGVTAVLQVLSSCLPGKALCFSPVRVLLQQDVVWPVEWWWWERLVLALWMLTTLVLTKSYAGNLMSLLATAESGVFREVAELEEKGRLKFLIQEQFQESLDTLVRAGHHVLIDIENAIKSLESGLLKYWAQDVPNFTRCNNVPKTVALSTTLSISNLWGVFVLLASGLTAGLVVWCLELLNSLAKKSS</sequence>
<feature type="transmembrane region" description="Helical" evidence="13">
    <location>
        <begin position="445"/>
        <end position="468"/>
    </location>
</feature>
<feature type="domain" description="Ionotropic glutamate receptor L-glutamate and glycine-binding" evidence="16">
    <location>
        <begin position="195"/>
        <end position="258"/>
    </location>
</feature>
<accession>A0AAW0TEH4</accession>
<name>A0AAW0TEH4_SCYPA</name>
<keyword evidence="5 13" id="KW-0812">Transmembrane</keyword>
<dbReference type="InterPro" id="IPR052192">
    <property type="entry name" value="Insect_Ionotropic_Sensory_Rcpt"/>
</dbReference>
<proteinExistence type="inferred from homology"/>
<keyword evidence="3" id="KW-0813">Transport</keyword>
<evidence type="ECO:0000256" key="14">
    <source>
        <dbReference type="SAM" id="SignalP"/>
    </source>
</evidence>
<dbReference type="SUPFAM" id="SSF53850">
    <property type="entry name" value="Periplasmic binding protein-like II"/>
    <property type="match status" value="1"/>
</dbReference>
<evidence type="ECO:0000256" key="4">
    <source>
        <dbReference type="ARBA" id="ARBA00022475"/>
    </source>
</evidence>
<evidence type="ECO:0000313" key="18">
    <source>
        <dbReference type="Proteomes" id="UP001487740"/>
    </source>
</evidence>
<keyword evidence="14" id="KW-0732">Signal</keyword>
<feature type="chain" id="PRO_5043777120" description="Variant Ionotropic Glutamate Receptor" evidence="14">
    <location>
        <begin position="18"/>
        <end position="476"/>
    </location>
</feature>
<evidence type="ECO:0000259" key="16">
    <source>
        <dbReference type="Pfam" id="PF10613"/>
    </source>
</evidence>